<organism evidence="7 8">
    <name type="scientific">Candidatus Doriopsillibacter californiensis</name>
    <dbReference type="NCBI Taxonomy" id="2970740"/>
    <lineage>
        <taxon>Bacteria</taxon>
        <taxon>Pseudomonadati</taxon>
        <taxon>Pseudomonadota</taxon>
        <taxon>Gammaproteobacteria</taxon>
        <taxon>Candidatus Tethybacterales</taxon>
        <taxon>Candidatus Persebacteraceae</taxon>
        <taxon>Candidatus Doriopsillibacter</taxon>
    </lineage>
</organism>
<keyword evidence="8" id="KW-1185">Reference proteome</keyword>
<sequence length="320" mass="34555">MKNIVVLDAATMRGDLLRPTFSHCWTSYELTRTEEEAVARTKDAHILITNKVKISADVIAAAGQLELIAVAATGVDIVDLDACRARRVMVCNVRNYATRSVAEHVLALIFSLARGVTEHHCRTMAGEWVASNVFSPNMGAIFSVKNMQLGIVGAGTLGRATAELAESVGMRIVYAYRNSNANQREKKDGLQRLLLPELLAESDVVSLHCPLTPQTHGLIGAKELALMKPTALLINTARGALVESQALVDALNSGQLGGAGIDVLSQEPPSNEPLLSCHHPRLLITPHVGWASTEALRTFHQQLAENLECFHAGKPQHVVT</sequence>
<comment type="similarity">
    <text evidence="1 4">Belongs to the D-isomer specific 2-hydroxyacid dehydrogenase family.</text>
</comment>
<proteinExistence type="inferred from homology"/>
<keyword evidence="2 4" id="KW-0560">Oxidoreductase</keyword>
<evidence type="ECO:0000256" key="2">
    <source>
        <dbReference type="ARBA" id="ARBA00023002"/>
    </source>
</evidence>
<comment type="caution">
    <text evidence="7">The sequence shown here is derived from an EMBL/GenBank/DDBJ whole genome shotgun (WGS) entry which is preliminary data.</text>
</comment>
<dbReference type="InterPro" id="IPR006140">
    <property type="entry name" value="D-isomer_DH_NAD-bd"/>
</dbReference>
<evidence type="ECO:0000256" key="1">
    <source>
        <dbReference type="ARBA" id="ARBA00005854"/>
    </source>
</evidence>
<dbReference type="SUPFAM" id="SSF51735">
    <property type="entry name" value="NAD(P)-binding Rossmann-fold domains"/>
    <property type="match status" value="1"/>
</dbReference>
<dbReference type="Proteomes" id="UP001168167">
    <property type="component" value="Unassembled WGS sequence"/>
</dbReference>
<dbReference type="InterPro" id="IPR036291">
    <property type="entry name" value="NAD(P)-bd_dom_sf"/>
</dbReference>
<gene>
    <name evidence="7" type="ORF">NQX30_06995</name>
</gene>
<evidence type="ECO:0000313" key="8">
    <source>
        <dbReference type="Proteomes" id="UP001168167"/>
    </source>
</evidence>
<dbReference type="PANTHER" id="PTHR43761:SF1">
    <property type="entry name" value="D-ISOMER SPECIFIC 2-HYDROXYACID DEHYDROGENASE CATALYTIC DOMAIN-CONTAINING PROTEIN-RELATED"/>
    <property type="match status" value="1"/>
</dbReference>
<name>A0ABT7QN09_9GAMM</name>
<evidence type="ECO:0000259" key="5">
    <source>
        <dbReference type="Pfam" id="PF00389"/>
    </source>
</evidence>
<dbReference type="PROSITE" id="PS00671">
    <property type="entry name" value="D_2_HYDROXYACID_DH_3"/>
    <property type="match status" value="1"/>
</dbReference>
<evidence type="ECO:0000256" key="4">
    <source>
        <dbReference type="RuleBase" id="RU003719"/>
    </source>
</evidence>
<dbReference type="InterPro" id="IPR006139">
    <property type="entry name" value="D-isomer_2_OHA_DH_cat_dom"/>
</dbReference>
<reference evidence="7" key="2">
    <citation type="journal article" date="2023" name="Microbiome">
        <title>Synthase-selected sorting approach identifies a beta-lactone synthase in a nudibranch symbiotic bacterium.</title>
        <authorList>
            <person name="Dzunkova M."/>
            <person name="La Clair J.J."/>
            <person name="Tyml T."/>
            <person name="Doud D."/>
            <person name="Schulz F."/>
            <person name="Piquer-Esteban S."/>
            <person name="Porcel Sanchis D."/>
            <person name="Osborn A."/>
            <person name="Robinson D."/>
            <person name="Louie K.B."/>
            <person name="Bowen B.P."/>
            <person name="Bowers R.M."/>
            <person name="Lee J."/>
            <person name="Arnau V."/>
            <person name="Diaz-Villanueva W."/>
            <person name="Stepanauskas R."/>
            <person name="Gosliner T."/>
            <person name="Date S.V."/>
            <person name="Northen T.R."/>
            <person name="Cheng J.F."/>
            <person name="Burkart M.D."/>
            <person name="Woyke T."/>
        </authorList>
    </citation>
    <scope>NUCLEOTIDE SEQUENCE</scope>
    <source>
        <strain evidence="7">Df01</strain>
    </source>
</reference>
<accession>A0ABT7QN09</accession>
<evidence type="ECO:0000313" key="7">
    <source>
        <dbReference type="EMBL" id="MDM5148107.1"/>
    </source>
</evidence>
<dbReference type="InterPro" id="IPR029753">
    <property type="entry name" value="D-isomer_DH_CS"/>
</dbReference>
<protein>
    <submittedName>
        <fullName evidence="7">Glycerate dehydrogenase</fullName>
    </submittedName>
</protein>
<feature type="domain" description="D-isomer specific 2-hydroxyacid dehydrogenase NAD-binding" evidence="6">
    <location>
        <begin position="106"/>
        <end position="289"/>
    </location>
</feature>
<dbReference type="InterPro" id="IPR050418">
    <property type="entry name" value="D-iso_2-hydroxyacid_DH_PdxB"/>
</dbReference>
<dbReference type="SUPFAM" id="SSF52283">
    <property type="entry name" value="Formate/glycerate dehydrogenase catalytic domain-like"/>
    <property type="match status" value="1"/>
</dbReference>
<dbReference type="PROSITE" id="PS00670">
    <property type="entry name" value="D_2_HYDROXYACID_DH_2"/>
    <property type="match status" value="1"/>
</dbReference>
<dbReference type="Pfam" id="PF02826">
    <property type="entry name" value="2-Hacid_dh_C"/>
    <property type="match status" value="1"/>
</dbReference>
<evidence type="ECO:0000259" key="6">
    <source>
        <dbReference type="Pfam" id="PF02826"/>
    </source>
</evidence>
<dbReference type="EMBL" id="JANQAO010000004">
    <property type="protein sequence ID" value="MDM5148107.1"/>
    <property type="molecule type" value="Genomic_DNA"/>
</dbReference>
<dbReference type="Pfam" id="PF00389">
    <property type="entry name" value="2-Hacid_dh"/>
    <property type="match status" value="1"/>
</dbReference>
<evidence type="ECO:0000256" key="3">
    <source>
        <dbReference type="ARBA" id="ARBA00023027"/>
    </source>
</evidence>
<feature type="domain" description="D-isomer specific 2-hydroxyacid dehydrogenase catalytic" evidence="5">
    <location>
        <begin position="27"/>
        <end position="319"/>
    </location>
</feature>
<dbReference type="Gene3D" id="3.40.50.720">
    <property type="entry name" value="NAD(P)-binding Rossmann-like Domain"/>
    <property type="match status" value="2"/>
</dbReference>
<dbReference type="PANTHER" id="PTHR43761">
    <property type="entry name" value="D-ISOMER SPECIFIC 2-HYDROXYACID DEHYDROGENASE FAMILY PROTEIN (AFU_ORTHOLOGUE AFUA_1G13630)"/>
    <property type="match status" value="1"/>
</dbReference>
<keyword evidence="3" id="KW-0520">NAD</keyword>
<reference evidence="7" key="1">
    <citation type="submission" date="2022-08" db="EMBL/GenBank/DDBJ databases">
        <authorList>
            <person name="Dzunkova M."/>
            <person name="La Clair J."/>
            <person name="Tyml T."/>
            <person name="Doud D."/>
            <person name="Schulz F."/>
            <person name="Piquer S."/>
            <person name="Porcel Sanchis D."/>
            <person name="Osborn A."/>
            <person name="Robinson D."/>
            <person name="Louie K.B."/>
            <person name="Bowen B.P."/>
            <person name="Bowers R."/>
            <person name="Lee J."/>
            <person name="Arnau Llombart V."/>
            <person name="Diaz Villanueva W."/>
            <person name="Gosliner T."/>
            <person name="Northen T."/>
            <person name="Cheng J.-F."/>
            <person name="Burkart M.D."/>
            <person name="Woyke T."/>
        </authorList>
    </citation>
    <scope>NUCLEOTIDE SEQUENCE</scope>
    <source>
        <strain evidence="7">Df01</strain>
    </source>
</reference>